<sequence>MKYKYAYTLDSGVPLGGIGTGSVEIRADGRLYSWTIFNNGGIAERNEDRYKYFLNEFDSFFAVDYKGKVRILQSYDYYFGANPYTRPWIRPVKEVEFVGEPPIAYLRYDIPVSLKSFSPLIPLDVKNSALPVAIFKFNSDGDDNARFFFGVNNPFEKGQIDLIGGDVITFRGETESEDPRYRGNICIKVIGKETSVVGYNQIFDFWDDYRGKRLKEKKGDRLGIVSGKGREVTFILSWYFPNFVLKDGRRIGHYYENFFNNCNEIVDYVVKNLNYLEDKTTQFHDLLYKPKGVEEWIADLIGAQIATLVKSSWLSKDGFFGLWEGYFDTSDQRKIGKYPYTDGPENTALNTIDVLLYALPGVMLLFPELAKNVVRDLSSRSLKENTPEYVILALSFPENLIKYKEEVRKDPTISTDVNKLYETIKRIVKETGKDPKGRMPHYIRHSLNVDTYERIDINPEFVLLYYLVSKYTGDEKLLKEVYDIAKGAIESIMRTQTLEGLPYLTLPSGIEWIRHVNNMLNVNDAHKILGYHSLSLSMQTLDDWSWLGYSSFVSFLWLASLEALNDASKRLGREGNFEVKELFDKIVKYLWNGEYLINWYDPVSRLRDSSSNASQIIGDWYVQLLGLSEFLDYETRKSVFSSIMKYNYREEEGLINGSSSEEITPLGVPLSIQSKTPWSGVEFYLASHMLYNGFDEYAKKILRNVYERYELAGNFWNHIEWGARYMRPLVALSMIHSIEGLRVNWLDRDVSIDKKRNISWILLLPTAWGSIEINEGKIKIKVYHGELKCKINGIEVNVKEGNEIET</sequence>
<dbReference type="InterPro" id="IPR052566">
    <property type="entry name" value="Non-lysos_glucosylceramidase"/>
</dbReference>
<dbReference type="PANTHER" id="PTHR12654:SF0">
    <property type="entry name" value="NON-LYSOSOMAL GLUCOSYLCERAMIDASE"/>
    <property type="match status" value="1"/>
</dbReference>
<feature type="domain" description="Glycosyl-hydrolase family 116 catalytic region" evidence="1">
    <location>
        <begin position="539"/>
        <end position="711"/>
    </location>
</feature>
<evidence type="ECO:0000259" key="2">
    <source>
        <dbReference type="Pfam" id="PF12215"/>
    </source>
</evidence>
<feature type="domain" description="Glycosyl-hydrolase family 116 N-terminal" evidence="2">
    <location>
        <begin position="12"/>
        <end position="138"/>
    </location>
</feature>
<dbReference type="GeneID" id="89336882"/>
<dbReference type="Pfam" id="PF04685">
    <property type="entry name" value="DUF608"/>
    <property type="match status" value="2"/>
</dbReference>
<dbReference type="AlphaFoldDB" id="A0AAX4KZL1"/>
<dbReference type="Gene3D" id="1.50.10.10">
    <property type="match status" value="1"/>
</dbReference>
<keyword evidence="3" id="KW-0378">Hydrolase</keyword>
<organism evidence="3 4">
    <name type="scientific">Sulfolobus tengchongensis</name>
    <dbReference type="NCBI Taxonomy" id="207809"/>
    <lineage>
        <taxon>Archaea</taxon>
        <taxon>Thermoproteota</taxon>
        <taxon>Thermoprotei</taxon>
        <taxon>Sulfolobales</taxon>
        <taxon>Sulfolobaceae</taxon>
        <taxon>Sulfolobus</taxon>
    </lineage>
</organism>
<evidence type="ECO:0000313" key="3">
    <source>
        <dbReference type="EMBL" id="WWQ59601.1"/>
    </source>
</evidence>
<accession>A0AAX4KZL1</accession>
<gene>
    <name evidence="3" type="ORF">V6M85_08895</name>
</gene>
<dbReference type="InterPro" id="IPR012341">
    <property type="entry name" value="6hp_glycosidase-like_sf"/>
</dbReference>
<feature type="domain" description="Glycosyl-hydrolase family 116 catalytic region" evidence="1">
    <location>
        <begin position="336"/>
        <end position="494"/>
    </location>
</feature>
<dbReference type="Proteomes" id="UP001432202">
    <property type="component" value="Chromosome"/>
</dbReference>
<protein>
    <submittedName>
        <fullName evidence="3">GH116 family glycosyl hydrolase</fullName>
    </submittedName>
</protein>
<dbReference type="RefSeq" id="WP_338598935.1">
    <property type="nucleotide sequence ID" value="NZ_CP146016.1"/>
</dbReference>
<proteinExistence type="predicted"/>
<dbReference type="EMBL" id="CP146016">
    <property type="protein sequence ID" value="WWQ59601.1"/>
    <property type="molecule type" value="Genomic_DNA"/>
</dbReference>
<dbReference type="SUPFAM" id="SSF48208">
    <property type="entry name" value="Six-hairpin glycosidases"/>
    <property type="match status" value="1"/>
</dbReference>
<dbReference type="InterPro" id="IPR008928">
    <property type="entry name" value="6-hairpin_glycosidase_sf"/>
</dbReference>
<dbReference type="Pfam" id="PF12215">
    <property type="entry name" value="Glyco_hydr_116N"/>
    <property type="match status" value="1"/>
</dbReference>
<name>A0AAX4KZL1_9CREN</name>
<dbReference type="InterPro" id="IPR024462">
    <property type="entry name" value="GH116_N"/>
</dbReference>
<evidence type="ECO:0000313" key="4">
    <source>
        <dbReference type="Proteomes" id="UP001432202"/>
    </source>
</evidence>
<dbReference type="PANTHER" id="PTHR12654">
    <property type="entry name" value="BILE ACID BETA-GLUCOSIDASE-RELATED"/>
    <property type="match status" value="1"/>
</dbReference>
<evidence type="ECO:0000259" key="1">
    <source>
        <dbReference type="Pfam" id="PF04685"/>
    </source>
</evidence>
<dbReference type="GO" id="GO:0008422">
    <property type="term" value="F:beta-glucosidase activity"/>
    <property type="evidence" value="ECO:0007669"/>
    <property type="project" value="TreeGrafter"/>
</dbReference>
<dbReference type="GO" id="GO:0005975">
    <property type="term" value="P:carbohydrate metabolic process"/>
    <property type="evidence" value="ECO:0007669"/>
    <property type="project" value="InterPro"/>
</dbReference>
<keyword evidence="4" id="KW-1185">Reference proteome</keyword>
<dbReference type="InterPro" id="IPR006775">
    <property type="entry name" value="GH116_catalytic"/>
</dbReference>
<reference evidence="3 4" key="1">
    <citation type="submission" date="2024-02" db="EMBL/GenBank/DDBJ databases">
        <title>STSV induces naive adaptation in Sulfolobus.</title>
        <authorList>
            <person name="Xiang X."/>
            <person name="Song M."/>
        </authorList>
    </citation>
    <scope>NUCLEOTIDE SEQUENCE [LARGE SCALE GENOMIC DNA]</scope>
    <source>
        <strain evidence="3 4">RT2</strain>
    </source>
</reference>